<keyword evidence="2" id="KW-1185">Reference proteome</keyword>
<protein>
    <submittedName>
        <fullName evidence="1">WD40 repeat-like protein</fullName>
    </submittedName>
</protein>
<proteinExistence type="predicted"/>
<dbReference type="Proteomes" id="UP000790709">
    <property type="component" value="Unassembled WGS sequence"/>
</dbReference>
<reference evidence="1" key="1">
    <citation type="journal article" date="2021" name="New Phytol.">
        <title>Evolutionary innovations through gain and loss of genes in the ectomycorrhizal Boletales.</title>
        <authorList>
            <person name="Wu G."/>
            <person name="Miyauchi S."/>
            <person name="Morin E."/>
            <person name="Kuo A."/>
            <person name="Drula E."/>
            <person name="Varga T."/>
            <person name="Kohler A."/>
            <person name="Feng B."/>
            <person name="Cao Y."/>
            <person name="Lipzen A."/>
            <person name="Daum C."/>
            <person name="Hundley H."/>
            <person name="Pangilinan J."/>
            <person name="Johnson J."/>
            <person name="Barry K."/>
            <person name="LaButti K."/>
            <person name="Ng V."/>
            <person name="Ahrendt S."/>
            <person name="Min B."/>
            <person name="Choi I.G."/>
            <person name="Park H."/>
            <person name="Plett J.M."/>
            <person name="Magnuson J."/>
            <person name="Spatafora J.W."/>
            <person name="Nagy L.G."/>
            <person name="Henrissat B."/>
            <person name="Grigoriev I.V."/>
            <person name="Yang Z.L."/>
            <person name="Xu J."/>
            <person name="Martin F.M."/>
        </authorList>
    </citation>
    <scope>NUCLEOTIDE SEQUENCE</scope>
    <source>
        <strain evidence="1">KUC20120723A-06</strain>
    </source>
</reference>
<sequence length="487" mass="52157">MSSSPTTDITTPAAPAPAAPASEPKPFCTKILKGHTRTVQSVAYTPDGRFIVSGSEDKDIRIWDVATGESVGTPLEPNNQGIWELAISPDGKKIVSAHVGWYPACIWDFETRHLLHTFDAGVVFSLAISPDSRYAVTGSANNVVQKWDLETGAQVGGPMEGHTTTVTAVAWSADGKRIASSSIDNTIRVWDASYGSPVAGPFLADHPHRFNAIVFSHDGSQIICGGGDGEVWILDAQDGHLSKELLAEHKDAVIFLASSPDGRRIISASTDQTVCLLDTTTGRLAAKPFNHGDILCSAAYSPDGKYVASSGFDRNIRIWDVEAAMASYVASVPKDGARNTNKGELLDSSILDLPATADVSHAESRHREPSSMAKATRTHVSDPGYDSILDLPATLEPHPGGRPPPRRAIKAENVSTEPPAPPNTSQPERLARLWARLRARTPRRASSIMMHPSSGARNQPAAPRVVEVPHAQDFPVRVSIHVLVSRA</sequence>
<accession>A0ACB8BIG5</accession>
<gene>
    <name evidence="1" type="ORF">BV22DRAFT_1046593</name>
</gene>
<comment type="caution">
    <text evidence="1">The sequence shown here is derived from an EMBL/GenBank/DDBJ whole genome shotgun (WGS) entry which is preliminary data.</text>
</comment>
<evidence type="ECO:0000313" key="2">
    <source>
        <dbReference type="Proteomes" id="UP000790709"/>
    </source>
</evidence>
<evidence type="ECO:0000313" key="1">
    <source>
        <dbReference type="EMBL" id="KAH7925656.1"/>
    </source>
</evidence>
<dbReference type="EMBL" id="MU266397">
    <property type="protein sequence ID" value="KAH7925656.1"/>
    <property type="molecule type" value="Genomic_DNA"/>
</dbReference>
<name>A0ACB8BIG5_9AGAM</name>
<organism evidence="1 2">
    <name type="scientific">Leucogyrophana mollusca</name>
    <dbReference type="NCBI Taxonomy" id="85980"/>
    <lineage>
        <taxon>Eukaryota</taxon>
        <taxon>Fungi</taxon>
        <taxon>Dikarya</taxon>
        <taxon>Basidiomycota</taxon>
        <taxon>Agaricomycotina</taxon>
        <taxon>Agaricomycetes</taxon>
        <taxon>Agaricomycetidae</taxon>
        <taxon>Boletales</taxon>
        <taxon>Boletales incertae sedis</taxon>
        <taxon>Leucogyrophana</taxon>
    </lineage>
</organism>